<comment type="caution">
    <text evidence="2">The sequence shown here is derived from an EMBL/GenBank/DDBJ whole genome shotgun (WGS) entry which is preliminary data.</text>
</comment>
<sequence>MTPLPRFRHLTESGHRLLPSDSPVSTPIDAVDSADERPMHRNAGLHSRQRGSGLADALRDVLPVAPPPSLAGPVEVCDVGVQVVELELG</sequence>
<organism evidence="2 3">
    <name type="scientific">Macrostomum lignano</name>
    <dbReference type="NCBI Taxonomy" id="282301"/>
    <lineage>
        <taxon>Eukaryota</taxon>
        <taxon>Metazoa</taxon>
        <taxon>Spiralia</taxon>
        <taxon>Lophotrochozoa</taxon>
        <taxon>Platyhelminthes</taxon>
        <taxon>Rhabditophora</taxon>
        <taxon>Macrostomorpha</taxon>
        <taxon>Macrostomida</taxon>
        <taxon>Macrostomidae</taxon>
        <taxon>Macrostomum</taxon>
    </lineage>
</organism>
<dbReference type="Proteomes" id="UP000215902">
    <property type="component" value="Unassembled WGS sequence"/>
</dbReference>
<keyword evidence="3" id="KW-1185">Reference proteome</keyword>
<dbReference type="EMBL" id="NIVC01003473">
    <property type="protein sequence ID" value="PAA51269.1"/>
    <property type="molecule type" value="Genomic_DNA"/>
</dbReference>
<evidence type="ECO:0000313" key="2">
    <source>
        <dbReference type="EMBL" id="PAA51269.1"/>
    </source>
</evidence>
<reference evidence="2 3" key="1">
    <citation type="submission" date="2017-06" db="EMBL/GenBank/DDBJ databases">
        <title>A platform for efficient transgenesis in Macrostomum lignano, a flatworm model organism for stem cell research.</title>
        <authorList>
            <person name="Berezikov E."/>
        </authorList>
    </citation>
    <scope>NUCLEOTIDE SEQUENCE [LARGE SCALE GENOMIC DNA]</scope>
    <source>
        <strain evidence="2">DV1</strain>
        <tissue evidence="2">Whole organism</tissue>
    </source>
</reference>
<feature type="region of interest" description="Disordered" evidence="1">
    <location>
        <begin position="1"/>
        <end position="52"/>
    </location>
</feature>
<gene>
    <name evidence="2" type="ORF">BOX15_Mlig009550g2</name>
</gene>
<accession>A0A267DRR2</accession>
<protein>
    <submittedName>
        <fullName evidence="2">Uncharacterized protein</fullName>
    </submittedName>
</protein>
<dbReference type="AlphaFoldDB" id="A0A267DRR2"/>
<name>A0A267DRR2_9PLAT</name>
<evidence type="ECO:0000313" key="3">
    <source>
        <dbReference type="Proteomes" id="UP000215902"/>
    </source>
</evidence>
<proteinExistence type="predicted"/>
<evidence type="ECO:0000256" key="1">
    <source>
        <dbReference type="SAM" id="MobiDB-lite"/>
    </source>
</evidence>